<comment type="caution">
    <text evidence="2">The sequence shown here is derived from an EMBL/GenBank/DDBJ whole genome shotgun (WGS) entry which is preliminary data.</text>
</comment>
<organism evidence="2 3">
    <name type="scientific">Neurospora intermedia</name>
    <dbReference type="NCBI Taxonomy" id="5142"/>
    <lineage>
        <taxon>Eukaryota</taxon>
        <taxon>Fungi</taxon>
        <taxon>Dikarya</taxon>
        <taxon>Ascomycota</taxon>
        <taxon>Pezizomycotina</taxon>
        <taxon>Sordariomycetes</taxon>
        <taxon>Sordariomycetidae</taxon>
        <taxon>Sordariales</taxon>
        <taxon>Sordariaceae</taxon>
        <taxon>Neurospora</taxon>
    </lineage>
</organism>
<accession>A0ABR3DL97</accession>
<feature type="compositionally biased region" description="Low complexity" evidence="1">
    <location>
        <begin position="9"/>
        <end position="20"/>
    </location>
</feature>
<feature type="compositionally biased region" description="Polar residues" evidence="1">
    <location>
        <begin position="51"/>
        <end position="65"/>
    </location>
</feature>
<keyword evidence="3" id="KW-1185">Reference proteome</keyword>
<protein>
    <submittedName>
        <fullName evidence="2">Uncharacterized protein</fullName>
    </submittedName>
</protein>
<evidence type="ECO:0000256" key="1">
    <source>
        <dbReference type="SAM" id="MobiDB-lite"/>
    </source>
</evidence>
<name>A0ABR3DL97_NEUIN</name>
<reference evidence="2 3" key="1">
    <citation type="submission" date="2023-09" db="EMBL/GenBank/DDBJ databases">
        <title>Multi-omics analysis of a traditional fermented food reveals byproduct-associated fungal strains for waste-to-food upcycling.</title>
        <authorList>
            <consortium name="Lawrence Berkeley National Laboratory"/>
            <person name="Rekdal V.M."/>
            <person name="Villalobos-Escobedo J.M."/>
            <person name="Rodriguez-Valeron N."/>
            <person name="Garcia M.O."/>
            <person name="Vasquez D.P."/>
            <person name="Damayanti I."/>
            <person name="Sorensen P.M."/>
            <person name="Baidoo E.E."/>
            <person name="De Carvalho A.C."/>
            <person name="Riley R."/>
            <person name="Lipzen A."/>
            <person name="He G."/>
            <person name="Yan M."/>
            <person name="Haridas S."/>
            <person name="Daum C."/>
            <person name="Yoshinaga Y."/>
            <person name="Ng V."/>
            <person name="Grigoriev I.V."/>
            <person name="Munk R."/>
            <person name="Nuraida L."/>
            <person name="Wijaya C.H."/>
            <person name="Morales P.-C."/>
            <person name="Keasling J.D."/>
        </authorList>
    </citation>
    <scope>NUCLEOTIDE SEQUENCE [LARGE SCALE GENOMIC DNA]</scope>
    <source>
        <strain evidence="2 3">FGSC 2613</strain>
    </source>
</reference>
<proteinExistence type="predicted"/>
<dbReference type="Proteomes" id="UP001451303">
    <property type="component" value="Unassembled WGS sequence"/>
</dbReference>
<feature type="region of interest" description="Disordered" evidence="1">
    <location>
        <begin position="1"/>
        <end position="65"/>
    </location>
</feature>
<feature type="compositionally biased region" description="Polar residues" evidence="1">
    <location>
        <begin position="22"/>
        <end position="32"/>
    </location>
</feature>
<dbReference type="EMBL" id="JAVLET010000003">
    <property type="protein sequence ID" value="KAL0472611.1"/>
    <property type="molecule type" value="Genomic_DNA"/>
</dbReference>
<feature type="compositionally biased region" description="Basic and acidic residues" evidence="1">
    <location>
        <begin position="33"/>
        <end position="50"/>
    </location>
</feature>
<evidence type="ECO:0000313" key="3">
    <source>
        <dbReference type="Proteomes" id="UP001451303"/>
    </source>
</evidence>
<evidence type="ECO:0000313" key="2">
    <source>
        <dbReference type="EMBL" id="KAL0472611.1"/>
    </source>
</evidence>
<sequence length="97" mass="10340">MYRAPRAPPSSSSPKATPSPGLISSNHCQIKTDSARFDGETSPDVHHEDSLLSTALPSNSRATVSPVTRSMTGQGYWGQDDCLAVCLCRVGAFLSWS</sequence>
<gene>
    <name evidence="2" type="ORF">QR685DRAFT_571179</name>
</gene>